<dbReference type="InterPro" id="IPR052053">
    <property type="entry name" value="IM_YidH-like"/>
</dbReference>
<evidence type="ECO:0000313" key="9">
    <source>
        <dbReference type="Proteomes" id="UP001300502"/>
    </source>
</evidence>
<evidence type="ECO:0000256" key="4">
    <source>
        <dbReference type="ARBA" id="ARBA00022989"/>
    </source>
</evidence>
<dbReference type="EMBL" id="JANCYU010000067">
    <property type="protein sequence ID" value="KAK4528667.1"/>
    <property type="molecule type" value="Genomic_DNA"/>
</dbReference>
<feature type="transmembrane region" description="Helical" evidence="6">
    <location>
        <begin position="40"/>
        <end position="61"/>
    </location>
</feature>
<gene>
    <name evidence="8" type="ORF">GAYE_SCF62G6612</name>
</gene>
<dbReference type="PANTHER" id="PTHR34187">
    <property type="entry name" value="FGR18P"/>
    <property type="match status" value="1"/>
</dbReference>
<keyword evidence="4 6" id="KW-1133">Transmembrane helix</keyword>
<evidence type="ECO:0000313" key="8">
    <source>
        <dbReference type="EMBL" id="KAK4528667.1"/>
    </source>
</evidence>
<evidence type="ECO:0000256" key="1">
    <source>
        <dbReference type="ARBA" id="ARBA00004651"/>
    </source>
</evidence>
<dbReference type="Proteomes" id="UP001300502">
    <property type="component" value="Unassembled WGS sequence"/>
</dbReference>
<feature type="domain" description="DUF202" evidence="7">
    <location>
        <begin position="31"/>
        <end position="91"/>
    </location>
</feature>
<evidence type="ECO:0000256" key="5">
    <source>
        <dbReference type="ARBA" id="ARBA00023136"/>
    </source>
</evidence>
<keyword evidence="9" id="KW-1185">Reference proteome</keyword>
<feature type="transmembrane region" description="Helical" evidence="6">
    <location>
        <begin position="68"/>
        <end position="85"/>
    </location>
</feature>
<comment type="subcellular location">
    <subcellularLocation>
        <location evidence="1">Cell membrane</location>
        <topology evidence="1">Multi-pass membrane protein</topology>
    </subcellularLocation>
</comment>
<evidence type="ECO:0000256" key="6">
    <source>
        <dbReference type="SAM" id="Phobius"/>
    </source>
</evidence>
<dbReference type="InterPro" id="IPR003807">
    <property type="entry name" value="DUF202"/>
</dbReference>
<evidence type="ECO:0000259" key="7">
    <source>
        <dbReference type="Pfam" id="PF02656"/>
    </source>
</evidence>
<accession>A0AAV9IMI4</accession>
<evidence type="ECO:0000256" key="2">
    <source>
        <dbReference type="ARBA" id="ARBA00022475"/>
    </source>
</evidence>
<evidence type="ECO:0000256" key="3">
    <source>
        <dbReference type="ARBA" id="ARBA00022692"/>
    </source>
</evidence>
<feature type="transmembrane region" description="Helical" evidence="6">
    <location>
        <begin position="105"/>
        <end position="127"/>
    </location>
</feature>
<keyword evidence="3 6" id="KW-0812">Transmembrane</keyword>
<dbReference type="PANTHER" id="PTHR34187:SF2">
    <property type="entry name" value="DUF202 DOMAIN-CONTAINING PROTEIN"/>
    <property type="match status" value="1"/>
</dbReference>
<protein>
    <recommendedName>
        <fullName evidence="7">DUF202 domain-containing protein</fullName>
    </recommendedName>
</protein>
<dbReference type="AlphaFoldDB" id="A0AAV9IMI4"/>
<proteinExistence type="predicted"/>
<keyword evidence="5 6" id="KW-0472">Membrane</keyword>
<organism evidence="8 9">
    <name type="scientific">Galdieria yellowstonensis</name>
    <dbReference type="NCBI Taxonomy" id="3028027"/>
    <lineage>
        <taxon>Eukaryota</taxon>
        <taxon>Rhodophyta</taxon>
        <taxon>Bangiophyceae</taxon>
        <taxon>Galdieriales</taxon>
        <taxon>Galdieriaceae</taxon>
        <taxon>Galdieria</taxon>
    </lineage>
</organism>
<keyword evidence="2" id="KW-1003">Cell membrane</keyword>
<reference evidence="8 9" key="1">
    <citation type="submission" date="2022-07" db="EMBL/GenBank/DDBJ databases">
        <title>Genome-wide signatures of adaptation to extreme environments.</title>
        <authorList>
            <person name="Cho C.H."/>
            <person name="Yoon H.S."/>
        </authorList>
    </citation>
    <scope>NUCLEOTIDE SEQUENCE [LARGE SCALE GENOMIC DNA]</scope>
    <source>
        <strain evidence="8 9">108.79 E11</strain>
    </source>
</reference>
<sequence>MPKLWEKVVSVLASLSLFAYQTKPITGSRARDLFANERTFLAWLRTGLASITMGLAFGKLLATVISKVIGALLISMGAFLIVYSGQHYYWNIYHIDRGESIFDRIRSYLFVGFLSVIALCSFILLFVDTEGFLSG</sequence>
<comment type="caution">
    <text evidence="8">The sequence shown here is derived from an EMBL/GenBank/DDBJ whole genome shotgun (WGS) entry which is preliminary data.</text>
</comment>
<dbReference type="Pfam" id="PF02656">
    <property type="entry name" value="DUF202"/>
    <property type="match status" value="1"/>
</dbReference>
<name>A0AAV9IMI4_9RHOD</name>
<dbReference type="GO" id="GO:0005886">
    <property type="term" value="C:plasma membrane"/>
    <property type="evidence" value="ECO:0007669"/>
    <property type="project" value="UniProtKB-SubCell"/>
</dbReference>